<dbReference type="OMA" id="KFLATRH"/>
<dbReference type="Proteomes" id="UP000015102">
    <property type="component" value="Unassembled WGS sequence"/>
</dbReference>
<protein>
    <recommendedName>
        <fullName evidence="4">NADH dehydrogenase [ubiquinone] 1 alpha subcomplex subunit 6</fullName>
    </recommendedName>
    <alternativeName>
        <fullName evidence="11">Complex I-B14</fullName>
    </alternativeName>
    <alternativeName>
        <fullName evidence="12">NADH-ubiquinone oxidoreductase B14 subunit</fullName>
    </alternativeName>
</protein>
<evidence type="ECO:0000256" key="11">
    <source>
        <dbReference type="ARBA" id="ARBA00030213"/>
    </source>
</evidence>
<dbReference type="PANTHER" id="PTHR12964">
    <property type="entry name" value="NADH-UBIQUINONE OXIDOREDUCTASE B14 SUBUNIT"/>
    <property type="match status" value="1"/>
</dbReference>
<evidence type="ECO:0000256" key="7">
    <source>
        <dbReference type="ARBA" id="ARBA00022792"/>
    </source>
</evidence>
<evidence type="ECO:0000313" key="14">
    <source>
        <dbReference type="EnsemblMetazoa" id="MESCA004060-PA"/>
    </source>
</evidence>
<evidence type="ECO:0000256" key="2">
    <source>
        <dbReference type="ARBA" id="ARBA00009508"/>
    </source>
</evidence>
<sequence length="92" mass="11016">MAGREAVRKAVHQVRPLLSVDKDEARKRVINLYKTWYRQIPYVVMDYDIPMSIEQCRAKLREEFLKNKDVQDIRVIDMLVVKVFISFRFSVL</sequence>
<dbReference type="CDD" id="cd20266">
    <property type="entry name" value="Complex1_LYR_NDUFA6_LYRM6"/>
    <property type="match status" value="1"/>
</dbReference>
<dbReference type="GO" id="GO:0005743">
    <property type="term" value="C:mitochondrial inner membrane"/>
    <property type="evidence" value="ECO:0007669"/>
    <property type="project" value="UniProtKB-SubCell"/>
</dbReference>
<name>T1GKN3_MEGSC</name>
<keyword evidence="5" id="KW-0813">Transport</keyword>
<comment type="subunit">
    <text evidence="3">Mammalian complex I is composed of 45 different subunits.</text>
</comment>
<reference evidence="15" key="1">
    <citation type="submission" date="2013-02" db="EMBL/GenBank/DDBJ databases">
        <authorList>
            <person name="Hughes D."/>
        </authorList>
    </citation>
    <scope>NUCLEOTIDE SEQUENCE</scope>
    <source>
        <strain>Durham</strain>
        <strain evidence="15">NC isolate 2 -- Noor lab</strain>
    </source>
</reference>
<evidence type="ECO:0000256" key="3">
    <source>
        <dbReference type="ARBA" id="ARBA00011790"/>
    </source>
</evidence>
<evidence type="ECO:0000256" key="5">
    <source>
        <dbReference type="ARBA" id="ARBA00022448"/>
    </source>
</evidence>
<evidence type="ECO:0000256" key="10">
    <source>
        <dbReference type="ARBA" id="ARBA00023136"/>
    </source>
</evidence>
<evidence type="ECO:0000256" key="8">
    <source>
        <dbReference type="ARBA" id="ARBA00022982"/>
    </source>
</evidence>
<comment type="similarity">
    <text evidence="2">Belongs to the complex I LYR family.</text>
</comment>
<evidence type="ECO:0000256" key="4">
    <source>
        <dbReference type="ARBA" id="ARBA00016386"/>
    </source>
</evidence>
<organism evidence="14 15">
    <name type="scientific">Megaselia scalaris</name>
    <name type="common">Humpbacked fly</name>
    <name type="synonym">Phora scalaris</name>
    <dbReference type="NCBI Taxonomy" id="36166"/>
    <lineage>
        <taxon>Eukaryota</taxon>
        <taxon>Metazoa</taxon>
        <taxon>Ecdysozoa</taxon>
        <taxon>Arthropoda</taxon>
        <taxon>Hexapoda</taxon>
        <taxon>Insecta</taxon>
        <taxon>Pterygota</taxon>
        <taxon>Neoptera</taxon>
        <taxon>Endopterygota</taxon>
        <taxon>Diptera</taxon>
        <taxon>Brachycera</taxon>
        <taxon>Muscomorpha</taxon>
        <taxon>Platypezoidea</taxon>
        <taxon>Phoridae</taxon>
        <taxon>Megaseliini</taxon>
        <taxon>Megaselia</taxon>
    </lineage>
</organism>
<comment type="subcellular location">
    <subcellularLocation>
        <location evidence="1">Mitochondrion inner membrane</location>
        <topology evidence="1">Peripheral membrane protein</topology>
        <orientation evidence="1">Matrix side</orientation>
    </subcellularLocation>
</comment>
<dbReference type="GO" id="GO:0045271">
    <property type="term" value="C:respiratory chain complex I"/>
    <property type="evidence" value="ECO:0007669"/>
    <property type="project" value="InterPro"/>
</dbReference>
<evidence type="ECO:0000256" key="9">
    <source>
        <dbReference type="ARBA" id="ARBA00023128"/>
    </source>
</evidence>
<proteinExistence type="inferred from homology"/>
<dbReference type="EnsemblMetazoa" id="MESCA004060-RA">
    <property type="protein sequence ID" value="MESCA004060-PA"/>
    <property type="gene ID" value="MESCA004060"/>
</dbReference>
<keyword evidence="10" id="KW-0472">Membrane</keyword>
<evidence type="ECO:0000256" key="6">
    <source>
        <dbReference type="ARBA" id="ARBA00022660"/>
    </source>
</evidence>
<keyword evidence="7" id="KW-0999">Mitochondrion inner membrane</keyword>
<dbReference type="PANTHER" id="PTHR12964:SF0">
    <property type="entry name" value="NADH DEHYDROGENASE [UBIQUINONE] 1 ALPHA SUBCOMPLEX SUBUNIT 6"/>
    <property type="match status" value="1"/>
</dbReference>
<dbReference type="InterPro" id="IPR016488">
    <property type="entry name" value="NADH_Ub_cplx-1_asu_su-6"/>
</dbReference>
<keyword evidence="9" id="KW-0496">Mitochondrion</keyword>
<accession>T1GKN3</accession>
<comment type="function">
    <text evidence="13">Accessory subunit of the mitochondrial membrane respiratory chain NADH dehydrogenase (Complex I), that is believed to be not involved in catalysis. Required for proper complex I assembly. Complex I functions in the transfer of electrons from NADH to the respiratory chain. The immediate electron acceptor for the enzyme is believed to be ubiquinone.</text>
</comment>
<evidence type="ECO:0000313" key="15">
    <source>
        <dbReference type="Proteomes" id="UP000015102"/>
    </source>
</evidence>
<dbReference type="HOGENOM" id="CLU_111660_3_1_1"/>
<dbReference type="AlphaFoldDB" id="T1GKN3"/>
<evidence type="ECO:0000256" key="13">
    <source>
        <dbReference type="ARBA" id="ARBA00046116"/>
    </source>
</evidence>
<evidence type="ECO:0000256" key="1">
    <source>
        <dbReference type="ARBA" id="ARBA00004443"/>
    </source>
</evidence>
<keyword evidence="15" id="KW-1185">Reference proteome</keyword>
<keyword evidence="6" id="KW-0679">Respiratory chain</keyword>
<evidence type="ECO:0000256" key="12">
    <source>
        <dbReference type="ARBA" id="ARBA00032352"/>
    </source>
</evidence>
<dbReference type="GO" id="GO:0006979">
    <property type="term" value="P:response to oxidative stress"/>
    <property type="evidence" value="ECO:0007669"/>
    <property type="project" value="TreeGrafter"/>
</dbReference>
<keyword evidence="8" id="KW-0249">Electron transport</keyword>
<dbReference type="EMBL" id="CAQQ02179670">
    <property type="status" value="NOT_ANNOTATED_CDS"/>
    <property type="molecule type" value="Genomic_DNA"/>
</dbReference>
<reference evidence="14" key="2">
    <citation type="submission" date="2015-06" db="UniProtKB">
        <authorList>
            <consortium name="EnsemblMetazoa"/>
        </authorList>
    </citation>
    <scope>IDENTIFICATION</scope>
</reference>
<dbReference type="InterPro" id="IPR045299">
    <property type="entry name" value="Complex1_LYR_NDUFA6_LYRM6"/>
</dbReference>
<dbReference type="STRING" id="36166.T1GKN3"/>